<evidence type="ECO:0000259" key="1">
    <source>
        <dbReference type="Pfam" id="PF20114"/>
    </source>
</evidence>
<proteinExistence type="predicted"/>
<dbReference type="EMBL" id="CAFAAO010000001">
    <property type="protein sequence ID" value="CAB4792805.1"/>
    <property type="molecule type" value="Genomic_DNA"/>
</dbReference>
<name>A0A6J6PVL0_9ZZZZ</name>
<gene>
    <name evidence="4" type="ORF">UFOPK2648_00407</name>
    <name evidence="5" type="ORF">UFOPK3037_00058</name>
    <name evidence="6" type="ORF">UFOPK3278_00209</name>
    <name evidence="3" type="ORF">UFOPK3406_01333</name>
    <name evidence="2" type="ORF">UFOPK3925_01026</name>
    <name evidence="7" type="ORF">UFOPK4097_01421</name>
</gene>
<reference evidence="4" key="1">
    <citation type="submission" date="2020-05" db="EMBL/GenBank/DDBJ databases">
        <authorList>
            <person name="Chiriac C."/>
            <person name="Salcher M."/>
            <person name="Ghai R."/>
            <person name="Kavagutti S V."/>
        </authorList>
    </citation>
    <scope>NUCLEOTIDE SEQUENCE</scope>
</reference>
<organism evidence="4">
    <name type="scientific">freshwater metagenome</name>
    <dbReference type="NCBI Taxonomy" id="449393"/>
    <lineage>
        <taxon>unclassified sequences</taxon>
        <taxon>metagenomes</taxon>
        <taxon>ecological metagenomes</taxon>
    </lineage>
</organism>
<evidence type="ECO:0000313" key="4">
    <source>
        <dbReference type="EMBL" id="CAB4702729.1"/>
    </source>
</evidence>
<dbReference type="EMBL" id="CAESAI010000051">
    <property type="protein sequence ID" value="CAB4344172.1"/>
    <property type="molecule type" value="Genomic_DNA"/>
</dbReference>
<dbReference type="EMBL" id="CAFBIX010000003">
    <property type="protein sequence ID" value="CAB4846104.1"/>
    <property type="molecule type" value="Genomic_DNA"/>
</dbReference>
<evidence type="ECO:0000313" key="7">
    <source>
        <dbReference type="EMBL" id="CAB5028517.1"/>
    </source>
</evidence>
<evidence type="ECO:0000313" key="2">
    <source>
        <dbReference type="EMBL" id="CAB4341465.1"/>
    </source>
</evidence>
<dbReference type="EMBL" id="CAFBPK010000031">
    <property type="protein sequence ID" value="CAB5028517.1"/>
    <property type="molecule type" value="Genomic_DNA"/>
</dbReference>
<evidence type="ECO:0000313" key="3">
    <source>
        <dbReference type="EMBL" id="CAB4344172.1"/>
    </source>
</evidence>
<feature type="domain" description="DUF6504" evidence="1">
    <location>
        <begin position="14"/>
        <end position="91"/>
    </location>
</feature>
<sequence length="93" mass="10884">MSRNYGANTRSLAQVRTDADGLPKGFSWRGRKYVVLAILFTWLEAAPWWRTTRQWQVWRVEADQVTQKDSGTSAGVYDIATSDQRWFVRRLMD</sequence>
<dbReference type="Pfam" id="PF20114">
    <property type="entry name" value="DUF6504"/>
    <property type="match status" value="1"/>
</dbReference>
<dbReference type="EMBL" id="CAESAD010000007">
    <property type="protein sequence ID" value="CAB4341465.1"/>
    <property type="molecule type" value="Genomic_DNA"/>
</dbReference>
<accession>A0A6J6PVL0</accession>
<dbReference type="EMBL" id="CAEZYC010000013">
    <property type="protein sequence ID" value="CAB4702729.1"/>
    <property type="molecule type" value="Genomic_DNA"/>
</dbReference>
<evidence type="ECO:0000313" key="6">
    <source>
        <dbReference type="EMBL" id="CAB4846104.1"/>
    </source>
</evidence>
<evidence type="ECO:0000313" key="5">
    <source>
        <dbReference type="EMBL" id="CAB4792805.1"/>
    </source>
</evidence>
<dbReference type="InterPro" id="IPR045443">
    <property type="entry name" value="DUF6504"/>
</dbReference>
<protein>
    <submittedName>
        <fullName evidence="4">Unannotated protein</fullName>
    </submittedName>
</protein>
<dbReference type="AlphaFoldDB" id="A0A6J6PVL0"/>